<dbReference type="PANTHER" id="PTHR46783:SF1">
    <property type="entry name" value="CYTOGLOBIN-1-RELATED"/>
    <property type="match status" value="1"/>
</dbReference>
<dbReference type="InterPro" id="IPR000971">
    <property type="entry name" value="Globin"/>
</dbReference>
<name>A0A1I7UV11_9PELO</name>
<dbReference type="InterPro" id="IPR009050">
    <property type="entry name" value="Globin-like_sf"/>
</dbReference>
<dbReference type="CDD" id="cd01040">
    <property type="entry name" value="Mb-like"/>
    <property type="match status" value="1"/>
</dbReference>
<sequence>MKKFLNFTTSLSKCIGEDEKCDTPRHYRFFLDSLTFIGGVVYQPVVFECLENIYPFIENCFPNKHLNFMLPEEKLSTAARKALTCAEKSLEQSTVCSQDTVDKLKCALVALQSLRNKYRHFKRGKMQVTVFKPKEMMPQGWKGVNSLKSNGPQSPPVQSPIFDLNNPDAKVKMRQEMDRLTERQKQIFTETFPVVFKDSRRNGLVLFAKYFSEFPHYKNIWPQFRTLQDSALLASNELANHCSVYMSGLKEIVEVMDDEEKLTYFMARIARSHVKWNINKYHITNMLEGVDAVLQRSFGDKLTDEIVNAYHTLYDVIGNLLDIQKKLVVVKRHF</sequence>
<keyword evidence="3" id="KW-0479">Metal-binding</keyword>
<keyword evidence="4" id="KW-0408">Iron</keyword>
<dbReference type="PANTHER" id="PTHR46783">
    <property type="entry name" value="CYTOGLOBIN"/>
    <property type="match status" value="1"/>
</dbReference>
<accession>A0A1I7UV11</accession>
<dbReference type="GO" id="GO:0019825">
    <property type="term" value="F:oxygen binding"/>
    <property type="evidence" value="ECO:0007669"/>
    <property type="project" value="InterPro"/>
</dbReference>
<dbReference type="WBParaSite" id="Csp11.Scaffold630.g19625.t1">
    <property type="protein sequence ID" value="Csp11.Scaffold630.g19625.t1"/>
    <property type="gene ID" value="Csp11.Scaffold630.g19625"/>
</dbReference>
<evidence type="ECO:0000259" key="6">
    <source>
        <dbReference type="PROSITE" id="PS01033"/>
    </source>
</evidence>
<reference evidence="8" key="1">
    <citation type="submission" date="2016-11" db="UniProtKB">
        <authorList>
            <consortium name="WormBaseParasite"/>
        </authorList>
    </citation>
    <scope>IDENTIFICATION</scope>
</reference>
<keyword evidence="2 5" id="KW-0349">Heme</keyword>
<dbReference type="GO" id="GO:0005506">
    <property type="term" value="F:iron ion binding"/>
    <property type="evidence" value="ECO:0007669"/>
    <property type="project" value="InterPro"/>
</dbReference>
<dbReference type="GO" id="GO:0005344">
    <property type="term" value="F:oxygen carrier activity"/>
    <property type="evidence" value="ECO:0007669"/>
    <property type="project" value="UniProtKB-KW"/>
</dbReference>
<keyword evidence="7" id="KW-1185">Reference proteome</keyword>
<comment type="similarity">
    <text evidence="5">Belongs to the globin family.</text>
</comment>
<evidence type="ECO:0000256" key="2">
    <source>
        <dbReference type="ARBA" id="ARBA00022617"/>
    </source>
</evidence>
<dbReference type="InterPro" id="IPR044399">
    <property type="entry name" value="Mb-like_M"/>
</dbReference>
<dbReference type="InterPro" id="IPR013314">
    <property type="entry name" value="Globin_lamprey/hagfish"/>
</dbReference>
<evidence type="ECO:0000313" key="7">
    <source>
        <dbReference type="Proteomes" id="UP000095282"/>
    </source>
</evidence>
<protein>
    <submittedName>
        <fullName evidence="8">GLOBIN domain-containing protein</fullName>
    </submittedName>
</protein>
<dbReference type="SUPFAM" id="SSF46458">
    <property type="entry name" value="Globin-like"/>
    <property type="match status" value="1"/>
</dbReference>
<dbReference type="GO" id="GO:0016491">
    <property type="term" value="F:oxidoreductase activity"/>
    <property type="evidence" value="ECO:0007669"/>
    <property type="project" value="TreeGrafter"/>
</dbReference>
<dbReference type="PROSITE" id="PS01033">
    <property type="entry name" value="GLOBIN"/>
    <property type="match status" value="1"/>
</dbReference>
<dbReference type="GO" id="GO:0020037">
    <property type="term" value="F:heme binding"/>
    <property type="evidence" value="ECO:0007669"/>
    <property type="project" value="InterPro"/>
</dbReference>
<evidence type="ECO:0000256" key="4">
    <source>
        <dbReference type="ARBA" id="ARBA00023004"/>
    </source>
</evidence>
<evidence type="ECO:0000256" key="1">
    <source>
        <dbReference type="ARBA" id="ARBA00011245"/>
    </source>
</evidence>
<evidence type="ECO:0000256" key="5">
    <source>
        <dbReference type="RuleBase" id="RU000356"/>
    </source>
</evidence>
<dbReference type="STRING" id="1561998.A0A1I7UV11"/>
<dbReference type="InterPro" id="IPR012292">
    <property type="entry name" value="Globin/Proto"/>
</dbReference>
<keyword evidence="5" id="KW-0561">Oxygen transport</keyword>
<dbReference type="Proteomes" id="UP000095282">
    <property type="component" value="Unplaced"/>
</dbReference>
<proteinExistence type="inferred from homology"/>
<dbReference type="Pfam" id="PF00042">
    <property type="entry name" value="Globin"/>
    <property type="match status" value="1"/>
</dbReference>
<feature type="domain" description="Globin" evidence="6">
    <location>
        <begin position="179"/>
        <end position="326"/>
    </location>
</feature>
<keyword evidence="5" id="KW-0813">Transport</keyword>
<comment type="subunit">
    <text evidence="1">Monomer.</text>
</comment>
<organism evidence="7 8">
    <name type="scientific">Caenorhabditis tropicalis</name>
    <dbReference type="NCBI Taxonomy" id="1561998"/>
    <lineage>
        <taxon>Eukaryota</taxon>
        <taxon>Metazoa</taxon>
        <taxon>Ecdysozoa</taxon>
        <taxon>Nematoda</taxon>
        <taxon>Chromadorea</taxon>
        <taxon>Rhabditida</taxon>
        <taxon>Rhabditina</taxon>
        <taxon>Rhabditomorpha</taxon>
        <taxon>Rhabditoidea</taxon>
        <taxon>Rhabditidae</taxon>
        <taxon>Peloderinae</taxon>
        <taxon>Caenorhabditis</taxon>
    </lineage>
</organism>
<dbReference type="AlphaFoldDB" id="A0A1I7UV11"/>
<dbReference type="Gene3D" id="1.10.490.10">
    <property type="entry name" value="Globins"/>
    <property type="match status" value="1"/>
</dbReference>
<evidence type="ECO:0000313" key="8">
    <source>
        <dbReference type="WBParaSite" id="Csp11.Scaffold630.g19625.t1"/>
    </source>
</evidence>
<evidence type="ECO:0000256" key="3">
    <source>
        <dbReference type="ARBA" id="ARBA00022723"/>
    </source>
</evidence>